<proteinExistence type="predicted"/>
<dbReference type="InterPro" id="IPR029058">
    <property type="entry name" value="AB_hydrolase_fold"/>
</dbReference>
<keyword evidence="3" id="KW-1185">Reference proteome</keyword>
<protein>
    <submittedName>
        <fullName evidence="2">Carboxymethylenebutenolidase</fullName>
    </submittedName>
</protein>
<dbReference type="OrthoDB" id="5902829at2"/>
<accession>M2WVN6</accession>
<dbReference type="SUPFAM" id="SSF53474">
    <property type="entry name" value="alpha/beta-Hydrolases"/>
    <property type="match status" value="1"/>
</dbReference>
<organism evidence="2 3">
    <name type="scientific">Amycolatopsis decaplanina DSM 44594</name>
    <dbReference type="NCBI Taxonomy" id="1284240"/>
    <lineage>
        <taxon>Bacteria</taxon>
        <taxon>Bacillati</taxon>
        <taxon>Actinomycetota</taxon>
        <taxon>Actinomycetes</taxon>
        <taxon>Pseudonocardiales</taxon>
        <taxon>Pseudonocardiaceae</taxon>
        <taxon>Amycolatopsis</taxon>
    </lineage>
</organism>
<dbReference type="PATRIC" id="fig|1284240.4.peg.6290"/>
<dbReference type="Proteomes" id="UP000054226">
    <property type="component" value="Unassembled WGS sequence"/>
</dbReference>
<evidence type="ECO:0000259" key="1">
    <source>
        <dbReference type="Pfam" id="PF01738"/>
    </source>
</evidence>
<evidence type="ECO:0000313" key="2">
    <source>
        <dbReference type="EMBL" id="EME52816.1"/>
    </source>
</evidence>
<name>M2WVN6_9PSEU</name>
<dbReference type="RefSeq" id="WP_007033980.1">
    <property type="nucleotide sequence ID" value="NZ_AOHO01000074.1"/>
</dbReference>
<dbReference type="AlphaFoldDB" id="M2WVN6"/>
<gene>
    <name evidence="2" type="ORF">H074_30877</name>
</gene>
<dbReference type="Gene3D" id="3.40.50.1820">
    <property type="entry name" value="alpha/beta hydrolase"/>
    <property type="match status" value="1"/>
</dbReference>
<dbReference type="InterPro" id="IPR002925">
    <property type="entry name" value="Dienelactn_hydro"/>
</dbReference>
<dbReference type="PANTHER" id="PTHR46623:SF6">
    <property type="entry name" value="ALPHA_BETA-HYDROLASES SUPERFAMILY PROTEIN"/>
    <property type="match status" value="1"/>
</dbReference>
<dbReference type="EMBL" id="AOHO01000074">
    <property type="protein sequence ID" value="EME52816.1"/>
    <property type="molecule type" value="Genomic_DNA"/>
</dbReference>
<evidence type="ECO:0000313" key="3">
    <source>
        <dbReference type="Proteomes" id="UP000054226"/>
    </source>
</evidence>
<sequence length="236" mass="24662">MTQVTVTDGSFDAPLWLPKSGSGPGLVLIQEIFGLDDYLKSVAADLAALGYVVAVPELFWRIAPGWSATHDEAGVSASMEVSGRLDPARAVTDVLATLATLRALPETDGRGGVFGFCLGGSIAYAAAAEGDPDVAVSYYGSRVPEQLPLLDKITCPIQFQFGGADPYIPVEGVRKLADAVASHDGAEIHIHEGAGHAFHNHVAPMFHQPEPAAAAWALTLEFLGRVFPARVGDGGS</sequence>
<dbReference type="GO" id="GO:0016787">
    <property type="term" value="F:hydrolase activity"/>
    <property type="evidence" value="ECO:0007669"/>
    <property type="project" value="InterPro"/>
</dbReference>
<comment type="caution">
    <text evidence="2">The sequence shown here is derived from an EMBL/GenBank/DDBJ whole genome shotgun (WGS) entry which is preliminary data.</text>
</comment>
<feature type="domain" description="Dienelactone hydrolase" evidence="1">
    <location>
        <begin position="11"/>
        <end position="226"/>
    </location>
</feature>
<dbReference type="PANTHER" id="PTHR46623">
    <property type="entry name" value="CARBOXYMETHYLENEBUTENOLIDASE-RELATED"/>
    <property type="match status" value="1"/>
</dbReference>
<dbReference type="InterPro" id="IPR051049">
    <property type="entry name" value="Dienelactone_hydrolase-like"/>
</dbReference>
<dbReference type="Pfam" id="PF01738">
    <property type="entry name" value="DLH"/>
    <property type="match status" value="1"/>
</dbReference>
<reference evidence="2 3" key="1">
    <citation type="journal article" date="2013" name="Genome Announc.">
        <title>Draft Genome Sequence of Amycolatopsis decaplanina Strain DSM 44594T.</title>
        <authorList>
            <person name="Kaur N."/>
            <person name="Kumar S."/>
            <person name="Bala M."/>
            <person name="Raghava G.P."/>
            <person name="Mayilraj S."/>
        </authorList>
    </citation>
    <scope>NUCLEOTIDE SEQUENCE [LARGE SCALE GENOMIC DNA]</scope>
    <source>
        <strain evidence="2 3">DSM 44594</strain>
    </source>
</reference>